<name>A0AA39FZY1_MICHY</name>
<sequence>MKMEVVLSAPGCFNNDETPFKNEEIREWSRVDRLTGMLERARIETGRWRTGNDASAHSYGKFPQVTDLRERNSADGCVMQKAKRQVEIFQSKEPGRSVQVFRASQWSSSRVTDGIIKGIMPNRLDPMLNEINEALETDSWKFSSLTLPSANEISMDLIDNDTFLPIKDSMQRQSNGFEKYLLPKRCNSDEDLSNFMSSDESSRISSMSFARDCKSRRSLQIPTSVSVSIPNYSELKNDDSNKEIYSKYKTFPNSSGTHASSVRIEDQRKSNDYDSPRRKSPVVMPLPRHSSRSSSITRPNAITVVNLMSPESFEDNSRNKKSSIVTLRSSPVHPDNSQKSHKSSVTKTNSSGDEGGVNLPGKAVKKVGFCKTEVHFAADSGKVNIVETDGKPPPTNKFRRRRKNQNQTGTSGNLVGRSLECGNNGNGNRAMPRRMIIKSEVSDNEDKIPGLIDNDNSGAYCVVDLESRKFWANPDMNPKIHMTTVKFGKSDKRAREHEELKNPDELASPKVVSEVLTRKIKGPDCSNVITTDSENNRVLSTFVTTHESTVARVEDNLMNSKKLVEENRSKSPSSNKKNELKKMVGVDTVDKGKKISRDKNTSKSLKDPPVYMNVFKTLDDRYPIYENYRADIMKEKSIPIVMKATNTGGLTMSKATLEKKRNKAKSPNKLGKRSPVSLSRLSSLSKSSGKQQQDSPKIKILKKSTVNGETIKPTEKSLPINLESKAKNSEHQTGSTRSKRVPMEVVYRTAVFNMKNEKLSKPTKGKDTKTQPRSINDLICGSKTNRTKNSKRKSSVSSQSSTKGAPQTKHWK</sequence>
<evidence type="ECO:0000313" key="3">
    <source>
        <dbReference type="Proteomes" id="UP001168972"/>
    </source>
</evidence>
<feature type="compositionally biased region" description="Basic and acidic residues" evidence="1">
    <location>
        <begin position="263"/>
        <end position="277"/>
    </location>
</feature>
<proteinExistence type="predicted"/>
<feature type="region of interest" description="Disordered" evidence="1">
    <location>
        <begin position="249"/>
        <end position="297"/>
    </location>
</feature>
<reference evidence="2" key="2">
    <citation type="submission" date="2023-03" db="EMBL/GenBank/DDBJ databases">
        <authorList>
            <person name="Inwood S.N."/>
            <person name="Skelly J.G."/>
            <person name="Guhlin J."/>
            <person name="Harrop T.W.R."/>
            <person name="Goldson S.G."/>
            <person name="Dearden P.K."/>
        </authorList>
    </citation>
    <scope>NUCLEOTIDE SEQUENCE</scope>
    <source>
        <strain evidence="2">Lincoln</strain>
        <tissue evidence="2">Whole body</tissue>
    </source>
</reference>
<feature type="region of interest" description="Disordered" evidence="1">
    <location>
        <begin position="385"/>
        <end position="427"/>
    </location>
</feature>
<reference evidence="2" key="1">
    <citation type="journal article" date="2023" name="bioRxiv">
        <title>Scaffold-level genome assemblies of two parasitoid biocontrol wasps reveal the parthenogenesis mechanism and an associated novel virus.</title>
        <authorList>
            <person name="Inwood S."/>
            <person name="Skelly J."/>
            <person name="Guhlin J."/>
            <person name="Harrop T."/>
            <person name="Goldson S."/>
            <person name="Dearden P."/>
        </authorList>
    </citation>
    <scope>NUCLEOTIDE SEQUENCE</scope>
    <source>
        <strain evidence="2">Lincoln</strain>
        <tissue evidence="2">Whole body</tissue>
    </source>
</reference>
<dbReference type="Proteomes" id="UP001168972">
    <property type="component" value="Unassembled WGS sequence"/>
</dbReference>
<organism evidence="2 3">
    <name type="scientific">Microctonus hyperodae</name>
    <name type="common">Parasitoid wasp</name>
    <dbReference type="NCBI Taxonomy" id="165561"/>
    <lineage>
        <taxon>Eukaryota</taxon>
        <taxon>Metazoa</taxon>
        <taxon>Ecdysozoa</taxon>
        <taxon>Arthropoda</taxon>
        <taxon>Hexapoda</taxon>
        <taxon>Insecta</taxon>
        <taxon>Pterygota</taxon>
        <taxon>Neoptera</taxon>
        <taxon>Endopterygota</taxon>
        <taxon>Hymenoptera</taxon>
        <taxon>Apocrita</taxon>
        <taxon>Ichneumonoidea</taxon>
        <taxon>Braconidae</taxon>
        <taxon>Euphorinae</taxon>
        <taxon>Microctonus</taxon>
    </lineage>
</organism>
<protein>
    <submittedName>
        <fullName evidence="2">Uncharacterized protein</fullName>
    </submittedName>
</protein>
<feature type="compositionally biased region" description="Basic residues" evidence="1">
    <location>
        <begin position="660"/>
        <end position="672"/>
    </location>
</feature>
<gene>
    <name evidence="2" type="ORF">PV327_007788</name>
</gene>
<accession>A0AA39FZY1</accession>
<keyword evidence="3" id="KW-1185">Reference proteome</keyword>
<feature type="compositionally biased region" description="Polar residues" evidence="1">
    <location>
        <begin position="251"/>
        <end position="260"/>
    </location>
</feature>
<feature type="region of interest" description="Disordered" evidence="1">
    <location>
        <begin position="560"/>
        <end position="607"/>
    </location>
</feature>
<feature type="compositionally biased region" description="Basic residues" evidence="1">
    <location>
        <begin position="785"/>
        <end position="794"/>
    </location>
</feature>
<evidence type="ECO:0000256" key="1">
    <source>
        <dbReference type="SAM" id="MobiDB-lite"/>
    </source>
</evidence>
<comment type="caution">
    <text evidence="2">The sequence shown here is derived from an EMBL/GenBank/DDBJ whole genome shotgun (WGS) entry which is preliminary data.</text>
</comment>
<feature type="region of interest" description="Disordered" evidence="1">
    <location>
        <begin position="652"/>
        <end position="742"/>
    </location>
</feature>
<evidence type="ECO:0000313" key="2">
    <source>
        <dbReference type="EMBL" id="KAK0178952.1"/>
    </source>
</evidence>
<feature type="region of interest" description="Disordered" evidence="1">
    <location>
        <begin position="328"/>
        <end position="361"/>
    </location>
</feature>
<feature type="compositionally biased region" description="Basic and acidic residues" evidence="1">
    <location>
        <begin position="756"/>
        <end position="770"/>
    </location>
</feature>
<dbReference type="AlphaFoldDB" id="A0AA39FZY1"/>
<feature type="compositionally biased region" description="Low complexity" evidence="1">
    <location>
        <begin position="677"/>
        <end position="695"/>
    </location>
</feature>
<feature type="region of interest" description="Disordered" evidence="1">
    <location>
        <begin position="756"/>
        <end position="812"/>
    </location>
</feature>
<dbReference type="EMBL" id="JAQQBR010000004">
    <property type="protein sequence ID" value="KAK0178952.1"/>
    <property type="molecule type" value="Genomic_DNA"/>
</dbReference>
<feature type="compositionally biased region" description="Basic and acidic residues" evidence="1">
    <location>
        <begin position="576"/>
        <end position="606"/>
    </location>
</feature>